<evidence type="ECO:0000256" key="2">
    <source>
        <dbReference type="ARBA" id="ARBA00022448"/>
    </source>
</evidence>
<dbReference type="SUPFAM" id="SSF53850">
    <property type="entry name" value="Periplasmic binding protein-like II"/>
    <property type="match status" value="1"/>
</dbReference>
<dbReference type="InterPro" id="IPR030678">
    <property type="entry name" value="Peptide/Ni-bd"/>
</dbReference>
<evidence type="ECO:0000313" key="6">
    <source>
        <dbReference type="Proteomes" id="UP001208567"/>
    </source>
</evidence>
<organism evidence="5 6">
    <name type="scientific">Clostridium omnivorum</name>
    <dbReference type="NCBI Taxonomy" id="1604902"/>
    <lineage>
        <taxon>Bacteria</taxon>
        <taxon>Bacillati</taxon>
        <taxon>Bacillota</taxon>
        <taxon>Clostridia</taxon>
        <taxon>Eubacteriales</taxon>
        <taxon>Clostridiaceae</taxon>
        <taxon>Clostridium</taxon>
    </lineage>
</organism>
<dbReference type="Pfam" id="PF00496">
    <property type="entry name" value="SBP_bac_5"/>
    <property type="match status" value="1"/>
</dbReference>
<dbReference type="CDD" id="cd08504">
    <property type="entry name" value="PBP2_OppA"/>
    <property type="match status" value="1"/>
</dbReference>
<dbReference type="RefSeq" id="WP_264850731.1">
    <property type="nucleotide sequence ID" value="NZ_BRXR01000001.1"/>
</dbReference>
<reference evidence="5 6" key="1">
    <citation type="journal article" date="2024" name="Int. J. Syst. Evol. Microbiol.">
        <title>Clostridium omnivorum sp. nov., isolated from anoxic soil under the treatment of reductive soil disinfestation.</title>
        <authorList>
            <person name="Ueki A."/>
            <person name="Tonouchi A."/>
            <person name="Kaku N."/>
            <person name="Honma S."/>
            <person name="Ueki K."/>
        </authorList>
    </citation>
    <scope>NUCLEOTIDE SEQUENCE [LARGE SCALE GENOMIC DNA]</scope>
    <source>
        <strain evidence="5 6">E14</strain>
    </source>
</reference>
<dbReference type="Gene3D" id="3.10.105.10">
    <property type="entry name" value="Dipeptide-binding Protein, Domain 3"/>
    <property type="match status" value="1"/>
</dbReference>
<comment type="caution">
    <text evidence="5">The sequence shown here is derived from an EMBL/GenBank/DDBJ whole genome shotgun (WGS) entry which is preliminary data.</text>
</comment>
<accession>A0ABQ5N894</accession>
<keyword evidence="6" id="KW-1185">Reference proteome</keyword>
<dbReference type="PIRSF" id="PIRSF002741">
    <property type="entry name" value="MppA"/>
    <property type="match status" value="1"/>
</dbReference>
<protein>
    <submittedName>
        <fullName evidence="5">Peptide ABC transporter substrate-binding protein</fullName>
    </submittedName>
</protein>
<evidence type="ECO:0000256" key="1">
    <source>
        <dbReference type="ARBA" id="ARBA00005695"/>
    </source>
</evidence>
<dbReference type="PROSITE" id="PS51257">
    <property type="entry name" value="PROKAR_LIPOPROTEIN"/>
    <property type="match status" value="1"/>
</dbReference>
<comment type="similarity">
    <text evidence="1">Belongs to the bacterial solute-binding protein 5 family.</text>
</comment>
<evidence type="ECO:0000256" key="3">
    <source>
        <dbReference type="ARBA" id="ARBA00022729"/>
    </source>
</evidence>
<gene>
    <name evidence="5" type="ORF">bsdE14_28460</name>
</gene>
<dbReference type="Proteomes" id="UP001208567">
    <property type="component" value="Unassembled WGS sequence"/>
</dbReference>
<dbReference type="EMBL" id="BRXR01000001">
    <property type="protein sequence ID" value="GLC31436.1"/>
    <property type="molecule type" value="Genomic_DNA"/>
</dbReference>
<dbReference type="PANTHER" id="PTHR30290">
    <property type="entry name" value="PERIPLASMIC BINDING COMPONENT OF ABC TRANSPORTER"/>
    <property type="match status" value="1"/>
</dbReference>
<evidence type="ECO:0000259" key="4">
    <source>
        <dbReference type="Pfam" id="PF00496"/>
    </source>
</evidence>
<feature type="domain" description="Solute-binding protein family 5" evidence="4">
    <location>
        <begin position="81"/>
        <end position="450"/>
    </location>
</feature>
<sequence length="530" mass="60287">MKKYIKKLTSVLIVIFMVTFTSCVEKKAPISSIKATELNSIICSFGDRPKDLISLDNNSIRQKDLLLMLFEGLVRIDENNNIVPGIAENWIVSKDELTYTFNIRSNAQWSDGIEITAKDFVDFFSVVLNPKTNNIYASTLFPVFGAQEYREGKRGFDGVAIRAVNDKTLEFKLNSPCSYFLDIISNPVFVLRKIDSSLIDWDKNYKDIQFSGPYKIQEVKSKDEALLIRNENYYNKAEVKSEKIWAEFIESREFALASFKNSKINVMADPPENESAFLMGADEAIAMPIEKGVGLSFNLKENGIASDVNFRKALANVINREQILENDLNGVGRAASAYIPNLQESKSNKPFFNTYGNTNLAMSYLNKSKYNKKDNIKLIYIEENQNKQLCEAVAKNVRDALDVPIQCIGYNEEEFKEAMQKGEYDIAASEYTGLYSDSLAFLEGWRTNSNVFGYKNTEFDSLVAKAKVEKDKTKRKEFISKGEEILLLDLPVIPIYYENLVVCRKSNVEDIYITKEGNLKLDRAYVKSSK</sequence>
<dbReference type="Gene3D" id="3.90.76.10">
    <property type="entry name" value="Dipeptide-binding Protein, Domain 1"/>
    <property type="match status" value="1"/>
</dbReference>
<dbReference type="InterPro" id="IPR039424">
    <property type="entry name" value="SBP_5"/>
</dbReference>
<keyword evidence="2" id="KW-0813">Transport</keyword>
<dbReference type="InterPro" id="IPR000914">
    <property type="entry name" value="SBP_5_dom"/>
</dbReference>
<dbReference type="PANTHER" id="PTHR30290:SF9">
    <property type="entry name" value="OLIGOPEPTIDE-BINDING PROTEIN APPA"/>
    <property type="match status" value="1"/>
</dbReference>
<dbReference type="Gene3D" id="3.40.190.10">
    <property type="entry name" value="Periplasmic binding protein-like II"/>
    <property type="match status" value="1"/>
</dbReference>
<proteinExistence type="inferred from homology"/>
<evidence type="ECO:0000313" key="5">
    <source>
        <dbReference type="EMBL" id="GLC31436.1"/>
    </source>
</evidence>
<keyword evidence="3" id="KW-0732">Signal</keyword>
<name>A0ABQ5N894_9CLOT</name>